<dbReference type="Pfam" id="PF02254">
    <property type="entry name" value="TrkA_N"/>
    <property type="match status" value="1"/>
</dbReference>
<feature type="transmembrane region" description="Helical" evidence="9">
    <location>
        <begin position="143"/>
        <end position="163"/>
    </location>
</feature>
<dbReference type="InterPro" id="IPR003148">
    <property type="entry name" value="RCK_N"/>
</dbReference>
<reference evidence="11" key="1">
    <citation type="submission" date="2020-03" db="EMBL/GenBank/DDBJ databases">
        <authorList>
            <person name="Guo F."/>
        </authorList>
    </citation>
    <scope>NUCLEOTIDE SEQUENCE</scope>
    <source>
        <strain evidence="11">JCM 30134</strain>
    </source>
</reference>
<dbReference type="SUPFAM" id="SSF51735">
    <property type="entry name" value="NAD(P)-binding Rossmann-fold domains"/>
    <property type="match status" value="1"/>
</dbReference>
<keyword evidence="4" id="KW-0050">Antiport</keyword>
<evidence type="ECO:0000256" key="7">
    <source>
        <dbReference type="ARBA" id="ARBA00023065"/>
    </source>
</evidence>
<sequence length="522" mass="57195">MDFIWILFAFACGLGVRLLSLPPLVGYLIAGFGLNFMGVEPDHTLQTLADLGITLMLFTIGLKLSIRDLLKPEIWAGTNIMMGVWILLFGGILLGVGAISVSIFTGLTPTSAALIAFASSFSSTVCVVKMLEDSGETRTRHGRLAIGVLVMQDIIAVLFLVFATGELPSAWALLLFALIPARPLIGRLLNSAGHGELLPLTGFFLALGGYELFALVNIKGDLGALIAGILLSQHTKAAELVKSLMSFKDLFLIGFFLSIGFTALPDWSMLGIALCLTLLLPLKFALFFTLLSGLKLRARTAYLTSLALANYSEFGLIVAAISVSNGWLDKQWLVILALAVSISFVFTSTVYRSSHNIYRRHKDKFRRLERSTRLPEDIIVQPTSAEILVIGLGRVGSGAYQSLYQEVGDRVWGMDADRERIRKQKEQGMHVFFGDGEDADLWETLDTSSIKLILLALPTIEDSINVCRQLQSAIYCGQIAAIARYEDERMQLLESGIDKVFNFYTEAGTGFADESLRMINAR</sequence>
<feature type="transmembrane region" description="Helical" evidence="9">
    <location>
        <begin position="333"/>
        <end position="351"/>
    </location>
</feature>
<evidence type="ECO:0000313" key="11">
    <source>
        <dbReference type="EMBL" id="NHO68157.1"/>
    </source>
</evidence>
<feature type="transmembrane region" description="Helical" evidence="9">
    <location>
        <begin position="83"/>
        <end position="105"/>
    </location>
</feature>
<dbReference type="Gene3D" id="3.40.50.720">
    <property type="entry name" value="NAD(P)-binding Rossmann-like Domain"/>
    <property type="match status" value="1"/>
</dbReference>
<dbReference type="PANTHER" id="PTHR42751:SF1">
    <property type="entry name" value="CATION_PROTON ANTIPORTER YBAL-RELATED"/>
    <property type="match status" value="1"/>
</dbReference>
<feature type="transmembrane region" description="Helical" evidence="9">
    <location>
        <begin position="270"/>
        <end position="294"/>
    </location>
</feature>
<evidence type="ECO:0000256" key="6">
    <source>
        <dbReference type="ARBA" id="ARBA00022989"/>
    </source>
</evidence>
<evidence type="ECO:0000256" key="5">
    <source>
        <dbReference type="ARBA" id="ARBA00022692"/>
    </source>
</evidence>
<evidence type="ECO:0000256" key="9">
    <source>
        <dbReference type="SAM" id="Phobius"/>
    </source>
</evidence>
<comment type="similarity">
    <text evidence="2">Belongs to the monovalent cation:proton antiporter 2 (CPA2) transporter (TC 2.A.37) family.</text>
</comment>
<keyword evidence="7" id="KW-0406">Ion transport</keyword>
<gene>
    <name evidence="11" type="ORF">G8770_21620</name>
</gene>
<dbReference type="GO" id="GO:0006813">
    <property type="term" value="P:potassium ion transport"/>
    <property type="evidence" value="ECO:0007669"/>
    <property type="project" value="InterPro"/>
</dbReference>
<dbReference type="Pfam" id="PF00999">
    <property type="entry name" value="Na_H_Exchanger"/>
    <property type="match status" value="1"/>
</dbReference>
<comment type="subcellular location">
    <subcellularLocation>
        <location evidence="1">Membrane</location>
        <topology evidence="1">Multi-pass membrane protein</topology>
    </subcellularLocation>
</comment>
<keyword evidence="5 9" id="KW-0812">Transmembrane</keyword>
<dbReference type="Proteomes" id="UP000787472">
    <property type="component" value="Unassembled WGS sequence"/>
</dbReference>
<dbReference type="GO" id="GO:1902600">
    <property type="term" value="P:proton transmembrane transport"/>
    <property type="evidence" value="ECO:0007669"/>
    <property type="project" value="InterPro"/>
</dbReference>
<keyword evidence="6 9" id="KW-1133">Transmembrane helix</keyword>
<evidence type="ECO:0000256" key="1">
    <source>
        <dbReference type="ARBA" id="ARBA00004141"/>
    </source>
</evidence>
<feature type="transmembrane region" description="Helical" evidence="9">
    <location>
        <begin position="301"/>
        <end position="321"/>
    </location>
</feature>
<proteinExistence type="inferred from homology"/>
<evidence type="ECO:0000256" key="8">
    <source>
        <dbReference type="ARBA" id="ARBA00023136"/>
    </source>
</evidence>
<keyword evidence="8 9" id="KW-0472">Membrane</keyword>
<dbReference type="Gene3D" id="1.20.1530.20">
    <property type="match status" value="1"/>
</dbReference>
<feature type="transmembrane region" description="Helical" evidence="9">
    <location>
        <begin position="197"/>
        <end position="216"/>
    </location>
</feature>
<evidence type="ECO:0000256" key="2">
    <source>
        <dbReference type="ARBA" id="ARBA00005551"/>
    </source>
</evidence>
<evidence type="ECO:0000256" key="4">
    <source>
        <dbReference type="ARBA" id="ARBA00022449"/>
    </source>
</evidence>
<keyword evidence="3" id="KW-0813">Transport</keyword>
<dbReference type="InterPro" id="IPR036291">
    <property type="entry name" value="NAD(P)-bd_dom_sf"/>
</dbReference>
<dbReference type="AlphaFoldDB" id="A0A9E5MPY2"/>
<dbReference type="PROSITE" id="PS51201">
    <property type="entry name" value="RCK_N"/>
    <property type="match status" value="1"/>
</dbReference>
<feature type="transmembrane region" description="Helical" evidence="9">
    <location>
        <begin position="111"/>
        <end position="131"/>
    </location>
</feature>
<feature type="transmembrane region" description="Helical" evidence="9">
    <location>
        <begin position="44"/>
        <end position="62"/>
    </location>
</feature>
<evidence type="ECO:0000256" key="3">
    <source>
        <dbReference type="ARBA" id="ARBA00022448"/>
    </source>
</evidence>
<feature type="transmembrane region" description="Helical" evidence="9">
    <location>
        <begin position="247"/>
        <end position="264"/>
    </location>
</feature>
<evidence type="ECO:0000313" key="12">
    <source>
        <dbReference type="Proteomes" id="UP000787472"/>
    </source>
</evidence>
<dbReference type="InterPro" id="IPR038770">
    <property type="entry name" value="Na+/solute_symporter_sf"/>
</dbReference>
<dbReference type="GO" id="GO:0015297">
    <property type="term" value="F:antiporter activity"/>
    <property type="evidence" value="ECO:0007669"/>
    <property type="project" value="UniProtKB-KW"/>
</dbReference>
<organism evidence="11 12">
    <name type="scientific">Pseudomaricurvus hydrocarbonicus</name>
    <dbReference type="NCBI Taxonomy" id="1470433"/>
    <lineage>
        <taxon>Bacteria</taxon>
        <taxon>Pseudomonadati</taxon>
        <taxon>Pseudomonadota</taxon>
        <taxon>Gammaproteobacteria</taxon>
        <taxon>Cellvibrionales</taxon>
        <taxon>Cellvibrionaceae</taxon>
        <taxon>Pseudomaricurvus</taxon>
    </lineage>
</organism>
<protein>
    <submittedName>
        <fullName evidence="11">Cation:proton antiporter</fullName>
    </submittedName>
</protein>
<evidence type="ECO:0000259" key="10">
    <source>
        <dbReference type="PROSITE" id="PS51201"/>
    </source>
</evidence>
<dbReference type="PANTHER" id="PTHR42751">
    <property type="entry name" value="SODIUM/HYDROGEN EXCHANGER FAMILY/TRKA DOMAIN PROTEIN"/>
    <property type="match status" value="1"/>
</dbReference>
<feature type="domain" description="RCK N-terminal" evidence="10">
    <location>
        <begin position="384"/>
        <end position="501"/>
    </location>
</feature>
<dbReference type="InterPro" id="IPR006153">
    <property type="entry name" value="Cation/H_exchanger_TM"/>
</dbReference>
<comment type="caution">
    <text evidence="11">The sequence shown here is derived from an EMBL/GenBank/DDBJ whole genome shotgun (WGS) entry which is preliminary data.</text>
</comment>
<accession>A0A9E5MPY2</accession>
<dbReference type="GO" id="GO:0016020">
    <property type="term" value="C:membrane"/>
    <property type="evidence" value="ECO:0007669"/>
    <property type="project" value="UniProtKB-SubCell"/>
</dbReference>
<name>A0A9E5MPY2_9GAMM</name>
<dbReference type="EMBL" id="JAAONZ010000025">
    <property type="protein sequence ID" value="NHO68157.1"/>
    <property type="molecule type" value="Genomic_DNA"/>
</dbReference>
<keyword evidence="12" id="KW-1185">Reference proteome</keyword>
<dbReference type="RefSeq" id="WP_167191891.1">
    <property type="nucleotide sequence ID" value="NZ_JAAONZ010000025.1"/>
</dbReference>